<keyword evidence="2" id="KW-1185">Reference proteome</keyword>
<proteinExistence type="predicted"/>
<dbReference type="RefSeq" id="WP_285458342.1">
    <property type="nucleotide sequence ID" value="NZ_CP127173.1"/>
</dbReference>
<name>A0ABY8XYN3_9PSEU</name>
<dbReference type="Proteomes" id="UP001227101">
    <property type="component" value="Chromosome"/>
</dbReference>
<evidence type="ECO:0000313" key="1">
    <source>
        <dbReference type="EMBL" id="WIV60733.1"/>
    </source>
</evidence>
<protein>
    <submittedName>
        <fullName evidence="1">Uncharacterized protein</fullName>
    </submittedName>
</protein>
<organism evidence="1 2">
    <name type="scientific">Amycolatopsis nalaikhensis</name>
    <dbReference type="NCBI Taxonomy" id="715472"/>
    <lineage>
        <taxon>Bacteria</taxon>
        <taxon>Bacillati</taxon>
        <taxon>Actinomycetota</taxon>
        <taxon>Actinomycetes</taxon>
        <taxon>Pseudonocardiales</taxon>
        <taxon>Pseudonocardiaceae</taxon>
        <taxon>Amycolatopsis</taxon>
    </lineage>
</organism>
<reference evidence="1 2" key="1">
    <citation type="submission" date="2023-06" db="EMBL/GenBank/DDBJ databases">
        <authorList>
            <person name="Oyuntsetseg B."/>
            <person name="Kim S.B."/>
        </authorList>
    </citation>
    <scope>NUCLEOTIDE SEQUENCE [LARGE SCALE GENOMIC DNA]</scope>
    <source>
        <strain evidence="1 2">2-2</strain>
    </source>
</reference>
<gene>
    <name evidence="1" type="ORF">QP939_20020</name>
</gene>
<accession>A0ABY8XYN3</accession>
<evidence type="ECO:0000313" key="2">
    <source>
        <dbReference type="Proteomes" id="UP001227101"/>
    </source>
</evidence>
<sequence>MNNDEPEPERISQFIVYAAYGEIMHKFQVLELVLWGFLARSIKDGTTLEQGMARVERWDGTTFGKLWRGLRTQTHWPDGVVVEGDHAVDARNYLAHHFLREYFLVAPSEAHRENAVAMLARIADRLDALLAQLDDHGRAQGMPDVEDLDEQARKEIEALRPTTWFTDATS</sequence>
<dbReference type="EMBL" id="CP127173">
    <property type="protein sequence ID" value="WIV60733.1"/>
    <property type="molecule type" value="Genomic_DNA"/>
</dbReference>